<proteinExistence type="predicted"/>
<comment type="caution">
    <text evidence="1">The sequence shown here is derived from an EMBL/GenBank/DDBJ whole genome shotgun (WGS) entry which is preliminary data.</text>
</comment>
<organism evidence="1 2">
    <name type="scientific">Janthinobacterium fluminis</name>
    <dbReference type="NCBI Taxonomy" id="2987524"/>
    <lineage>
        <taxon>Bacteria</taxon>
        <taxon>Pseudomonadati</taxon>
        <taxon>Pseudomonadota</taxon>
        <taxon>Betaproteobacteria</taxon>
        <taxon>Burkholderiales</taxon>
        <taxon>Oxalobacteraceae</taxon>
        <taxon>Janthinobacterium</taxon>
    </lineage>
</organism>
<dbReference type="EMBL" id="JAQQXR010000003">
    <property type="protein sequence ID" value="MDC8757753.1"/>
    <property type="molecule type" value="Genomic_DNA"/>
</dbReference>
<gene>
    <name evidence="1" type="ORF">OIK44_09155</name>
</gene>
<protein>
    <recommendedName>
        <fullName evidence="3">Immunity protein 52 domain-containing protein</fullName>
    </recommendedName>
</protein>
<accession>A0ABT5K007</accession>
<keyword evidence="2" id="KW-1185">Reference proteome</keyword>
<sequence length="254" mass="28851">MMDEYVIGLYWKGNPLTLRQYADKVREFLQFLEKTHPVFAAMEWVGDESDPVIKLTPNLANLDKLVYKHAGGSDQVYNVANPDGTPVWASIGWRGYNMNFVNCGSAEDGMVAVNIHAGKSSEQVYNTVTIQFPTPDHLNFPHPEFYIFGFIRDLFIEAIKFWRPEKARIFSFDFAEEVEDAKPYIGGWLVYLADPRVLDLRNDPALDDFQIETVGGGLKGGLLTFKDEIVFVNDAVHVEKAKRLRSKLIAQKLV</sequence>
<dbReference type="RefSeq" id="WP_273670432.1">
    <property type="nucleotide sequence ID" value="NZ_JAQQXR010000003.1"/>
</dbReference>
<reference evidence="1 2" key="1">
    <citation type="submission" date="2022-10" db="EMBL/GenBank/DDBJ databases">
        <title>Janthinobacterium sp. hw3 Genome sequencing.</title>
        <authorList>
            <person name="Park S."/>
        </authorList>
    </citation>
    <scope>NUCLEOTIDE SEQUENCE [LARGE SCALE GENOMIC DNA]</scope>
    <source>
        <strain evidence="2">hw3</strain>
    </source>
</reference>
<name>A0ABT5K007_9BURK</name>
<evidence type="ECO:0008006" key="3">
    <source>
        <dbReference type="Google" id="ProtNLM"/>
    </source>
</evidence>
<dbReference type="Proteomes" id="UP001221208">
    <property type="component" value="Unassembled WGS sequence"/>
</dbReference>
<evidence type="ECO:0000313" key="1">
    <source>
        <dbReference type="EMBL" id="MDC8757753.1"/>
    </source>
</evidence>
<evidence type="ECO:0000313" key="2">
    <source>
        <dbReference type="Proteomes" id="UP001221208"/>
    </source>
</evidence>